<gene>
    <name evidence="2" type="ORF">OLEA9_A000938</name>
</gene>
<sequence length="96" mass="10561">MACRGFLSRSLMSTARASAFRSSPPLAARRIRPPPSSAPRRFSFSNPRTFGELGCVQSLIPLHNMAGVRLTSYLATNVRACCELSHGIFCRSCQDR</sequence>
<dbReference type="OrthoDB" id="1929591at2759"/>
<evidence type="ECO:0000256" key="1">
    <source>
        <dbReference type="SAM" id="MobiDB-lite"/>
    </source>
</evidence>
<reference evidence="2 3" key="1">
    <citation type="submission" date="2019-12" db="EMBL/GenBank/DDBJ databases">
        <authorList>
            <person name="Alioto T."/>
            <person name="Alioto T."/>
            <person name="Gomez Garrido J."/>
        </authorList>
    </citation>
    <scope>NUCLEOTIDE SEQUENCE [LARGE SCALE GENOMIC DNA]</scope>
</reference>
<dbReference type="Gramene" id="OE9A000938T2">
    <property type="protein sequence ID" value="OE9A000938C2"/>
    <property type="gene ID" value="OE9A000938"/>
</dbReference>
<comment type="caution">
    <text evidence="2">The sequence shown here is derived from an EMBL/GenBank/DDBJ whole genome shotgun (WGS) entry which is preliminary data.</text>
</comment>
<dbReference type="EMBL" id="CACTIH010003648">
    <property type="protein sequence ID" value="CAA2980497.1"/>
    <property type="molecule type" value="Genomic_DNA"/>
</dbReference>
<name>A0A8S0RMU5_OLEEU</name>
<protein>
    <submittedName>
        <fullName evidence="2">Uncharacterized protein</fullName>
    </submittedName>
</protein>
<dbReference type="AlphaFoldDB" id="A0A8S0RMU5"/>
<proteinExistence type="predicted"/>
<feature type="region of interest" description="Disordered" evidence="1">
    <location>
        <begin position="16"/>
        <end position="39"/>
    </location>
</feature>
<dbReference type="InterPro" id="IPR043459">
    <property type="entry name" value="NFD6/NOXY2-like"/>
</dbReference>
<accession>A0A8S0RMU5</accession>
<evidence type="ECO:0000313" key="2">
    <source>
        <dbReference type="EMBL" id="CAA2980497.1"/>
    </source>
</evidence>
<keyword evidence="3" id="KW-1185">Reference proteome</keyword>
<evidence type="ECO:0000313" key="3">
    <source>
        <dbReference type="Proteomes" id="UP000594638"/>
    </source>
</evidence>
<dbReference type="Proteomes" id="UP000594638">
    <property type="component" value="Unassembled WGS sequence"/>
</dbReference>
<dbReference type="PANTHER" id="PTHR33156:SF26">
    <property type="entry name" value="OS12G0592200 PROTEIN"/>
    <property type="match status" value="1"/>
</dbReference>
<dbReference type="PANTHER" id="PTHR33156">
    <property type="entry name" value="OS02G0230000 PROTEIN"/>
    <property type="match status" value="1"/>
</dbReference>
<organism evidence="2 3">
    <name type="scientific">Olea europaea subsp. europaea</name>
    <dbReference type="NCBI Taxonomy" id="158383"/>
    <lineage>
        <taxon>Eukaryota</taxon>
        <taxon>Viridiplantae</taxon>
        <taxon>Streptophyta</taxon>
        <taxon>Embryophyta</taxon>
        <taxon>Tracheophyta</taxon>
        <taxon>Spermatophyta</taxon>
        <taxon>Magnoliopsida</taxon>
        <taxon>eudicotyledons</taxon>
        <taxon>Gunneridae</taxon>
        <taxon>Pentapetalae</taxon>
        <taxon>asterids</taxon>
        <taxon>lamiids</taxon>
        <taxon>Lamiales</taxon>
        <taxon>Oleaceae</taxon>
        <taxon>Oleeae</taxon>
        <taxon>Olea</taxon>
    </lineage>
</organism>